<dbReference type="Proteomes" id="UP000179636">
    <property type="component" value="Unassembled WGS sequence"/>
</dbReference>
<gene>
    <name evidence="1" type="ORF">BKG61_24295</name>
</gene>
<protein>
    <submittedName>
        <fullName evidence="1">Uncharacterized protein</fullName>
    </submittedName>
</protein>
<organism evidence="1 2">
    <name type="scientific">Mycobacterium syngnathidarum</name>
    <dbReference type="NCBI Taxonomy" id="1908205"/>
    <lineage>
        <taxon>Bacteria</taxon>
        <taxon>Bacillati</taxon>
        <taxon>Actinomycetota</taxon>
        <taxon>Actinomycetes</taxon>
        <taxon>Mycobacteriales</taxon>
        <taxon>Mycobacteriaceae</taxon>
        <taxon>Mycobacterium</taxon>
    </lineage>
</organism>
<dbReference type="RefSeq" id="WP_019345525.1">
    <property type="nucleotide sequence ID" value="NZ_MLCL01000022.1"/>
</dbReference>
<dbReference type="AlphaFoldDB" id="A0A1Q9WG43"/>
<evidence type="ECO:0000313" key="2">
    <source>
        <dbReference type="Proteomes" id="UP000179636"/>
    </source>
</evidence>
<proteinExistence type="predicted"/>
<evidence type="ECO:0000313" key="1">
    <source>
        <dbReference type="EMBL" id="OHT92473.1"/>
    </source>
</evidence>
<accession>A0A1S1JRZ7</accession>
<dbReference type="EMBL" id="MLHV01000029">
    <property type="protein sequence ID" value="OHT92473.1"/>
    <property type="molecule type" value="Genomic_DNA"/>
</dbReference>
<name>A0A1Q9WG43_9MYCO</name>
<reference evidence="1 2" key="1">
    <citation type="submission" date="2016-10" db="EMBL/GenBank/DDBJ databases">
        <title>Evaluation of Human, Animal and Environmental Mycobacterium chelonae Isolates by Core Genome Phylogenomic Analysis, Targeted Gene Comparison, and Anti-microbial Susceptibility Patterns: A Tale of Mistaken Identities.</title>
        <authorList>
            <person name="Fogelson S.B."/>
            <person name="Camus A.C."/>
            <person name="Lorenz W."/>
            <person name="Vasireddy R."/>
            <person name="Vasireddy S."/>
            <person name="Smith T."/>
            <person name="Brown-Elliott B.A."/>
            <person name="Wallace R.J.Jr."/>
            <person name="Hasan N.A."/>
            <person name="Reischl U."/>
            <person name="Sanchez S."/>
        </authorList>
    </citation>
    <scope>NUCLEOTIDE SEQUENCE [LARGE SCALE GENOMIC DNA]</scope>
    <source>
        <strain evidence="1 2">24999</strain>
    </source>
</reference>
<sequence length="152" mass="17278">MIWTLHASTNKCLYKARIHGVADIEDTIRAQRLETITSPGGSLVFWFSPYRTIQVLNHVGVEMLLAASDFTARDVPLLYGGVVVSGRDAAGRLASLTDEQMRWLINVEPGRREDWVLSRRFARAEKELRRRSRSEHAALEASLWEKFLPPSD</sequence>
<keyword evidence="2" id="KW-1185">Reference proteome</keyword>
<accession>A0A1Q9WG43</accession>
<comment type="caution">
    <text evidence="1">The sequence shown here is derived from an EMBL/GenBank/DDBJ whole genome shotgun (WGS) entry which is preliminary data.</text>
</comment>
<dbReference type="OrthoDB" id="4625161at2"/>